<protein>
    <submittedName>
        <fullName evidence="1">DUF3168 domain-containing protein</fullName>
    </submittedName>
</protein>
<organism evidence="1 2">
    <name type="scientific">Sphingomonas aliaeris</name>
    <dbReference type="NCBI Taxonomy" id="2759526"/>
    <lineage>
        <taxon>Bacteria</taxon>
        <taxon>Pseudomonadati</taxon>
        <taxon>Pseudomonadota</taxon>
        <taxon>Alphaproteobacteria</taxon>
        <taxon>Sphingomonadales</taxon>
        <taxon>Sphingomonadaceae</taxon>
        <taxon>Sphingomonas</taxon>
    </lineage>
</organism>
<keyword evidence="2" id="KW-1185">Reference proteome</keyword>
<dbReference type="Gene3D" id="3.30.2000.30">
    <property type="match status" value="1"/>
</dbReference>
<accession>A0A974S4X7</accession>
<evidence type="ECO:0000313" key="1">
    <source>
        <dbReference type="EMBL" id="QQV77515.1"/>
    </source>
</evidence>
<dbReference type="Pfam" id="PF11367">
    <property type="entry name" value="Tail_completion_gp17"/>
    <property type="match status" value="1"/>
</dbReference>
<name>A0A974S4X7_9SPHN</name>
<dbReference type="AlphaFoldDB" id="A0A974S4X7"/>
<reference evidence="2" key="1">
    <citation type="submission" date="2020-09" db="EMBL/GenBank/DDBJ databases">
        <title>Sphingomonas sp., a new species isolated from pork steak.</title>
        <authorList>
            <person name="Heidler von Heilborn D."/>
        </authorList>
    </citation>
    <scope>NUCLEOTIDE SEQUENCE [LARGE SCALE GENOMIC DNA]</scope>
</reference>
<gene>
    <name evidence="1" type="ORF">H5J25_01480</name>
</gene>
<dbReference type="Proteomes" id="UP000595894">
    <property type="component" value="Chromosome"/>
</dbReference>
<dbReference type="InterPro" id="IPR053745">
    <property type="entry name" value="Viral_Tail_Comp_sf"/>
</dbReference>
<proteinExistence type="predicted"/>
<dbReference type="InterPro" id="IPR021508">
    <property type="entry name" value="Gp17-like"/>
</dbReference>
<evidence type="ECO:0000313" key="2">
    <source>
        <dbReference type="Proteomes" id="UP000595894"/>
    </source>
</evidence>
<dbReference type="RefSeq" id="WP_202094040.1">
    <property type="nucleotide sequence ID" value="NZ_CP061035.1"/>
</dbReference>
<dbReference type="KEGG" id="sari:H5J25_01480"/>
<dbReference type="EMBL" id="CP061035">
    <property type="protein sequence ID" value="QQV77515.1"/>
    <property type="molecule type" value="Genomic_DNA"/>
</dbReference>
<sequence>MSAEAVVQAAVLAVLRADAVLSAGLNGVFEGPAVKASTPFAELGDLLSVDWGTKTAAGRELRVALTIRDAAETNARVQRLADAAGRAIERLPRALEGWRVASVVLVRLRVLRGPPGRWSATLEYRVRVMANEGDVE</sequence>